<accession>A6IVL5</accession>
<proteinExistence type="predicted"/>
<sequence>MGLTLPVSDPPSLGQPHPQAVRPTVERNTDEIQ</sequence>
<dbReference type="Proteomes" id="UP000234681">
    <property type="component" value="Chromosome 16"/>
</dbReference>
<feature type="region of interest" description="Disordered" evidence="1">
    <location>
        <begin position="1"/>
        <end position="33"/>
    </location>
</feature>
<reference evidence="2 3" key="1">
    <citation type="submission" date="2005-09" db="EMBL/GenBank/DDBJ databases">
        <authorList>
            <person name="Mural R.J."/>
            <person name="Li P.W."/>
            <person name="Adams M.D."/>
            <person name="Amanatides P.G."/>
            <person name="Baden-Tillson H."/>
            <person name="Barnstead M."/>
            <person name="Chin S.H."/>
            <person name="Dew I."/>
            <person name="Evans C.A."/>
            <person name="Ferriera S."/>
            <person name="Flanigan M."/>
            <person name="Fosler C."/>
            <person name="Glodek A."/>
            <person name="Gu Z."/>
            <person name="Holt R.A."/>
            <person name="Jennings D."/>
            <person name="Kraft C.L."/>
            <person name="Lu F."/>
            <person name="Nguyen T."/>
            <person name="Nusskern D.R."/>
            <person name="Pfannkoch C.M."/>
            <person name="Sitter C."/>
            <person name="Sutton G.G."/>
            <person name="Venter J.C."/>
            <person name="Wang Z."/>
            <person name="Woodage T."/>
            <person name="Zheng X.H."/>
            <person name="Zhong F."/>
        </authorList>
    </citation>
    <scope>NUCLEOTIDE SEQUENCE [LARGE SCALE GENOMIC DNA]</scope>
    <source>
        <strain>BN</strain>
        <strain evidence="3">Sprague-Dawley</strain>
    </source>
</reference>
<dbReference type="AlphaFoldDB" id="A6IVL5"/>
<gene>
    <name evidence="2" type="ORF">rCG_63559</name>
</gene>
<name>A6IVL5_RAT</name>
<dbReference type="EMBL" id="CH473970">
    <property type="protein sequence ID" value="EDM09207.1"/>
    <property type="molecule type" value="Genomic_DNA"/>
</dbReference>
<protein>
    <submittedName>
        <fullName evidence="2">RCG63559</fullName>
    </submittedName>
</protein>
<evidence type="ECO:0000256" key="1">
    <source>
        <dbReference type="SAM" id="MobiDB-lite"/>
    </source>
</evidence>
<organism evidence="2 3">
    <name type="scientific">Rattus norvegicus</name>
    <name type="common">Rat</name>
    <dbReference type="NCBI Taxonomy" id="10116"/>
    <lineage>
        <taxon>Eukaryota</taxon>
        <taxon>Metazoa</taxon>
        <taxon>Chordata</taxon>
        <taxon>Craniata</taxon>
        <taxon>Vertebrata</taxon>
        <taxon>Euteleostomi</taxon>
        <taxon>Mammalia</taxon>
        <taxon>Eutheria</taxon>
        <taxon>Euarchontoglires</taxon>
        <taxon>Glires</taxon>
        <taxon>Rodentia</taxon>
        <taxon>Myomorpha</taxon>
        <taxon>Muroidea</taxon>
        <taxon>Muridae</taxon>
        <taxon>Murinae</taxon>
        <taxon>Rattus</taxon>
    </lineage>
</organism>
<feature type="compositionally biased region" description="Basic and acidic residues" evidence="1">
    <location>
        <begin position="24"/>
        <end position="33"/>
    </location>
</feature>
<evidence type="ECO:0000313" key="2">
    <source>
        <dbReference type="EMBL" id="EDM09207.1"/>
    </source>
</evidence>
<evidence type="ECO:0000313" key="3">
    <source>
        <dbReference type="Proteomes" id="UP000234681"/>
    </source>
</evidence>